<dbReference type="InterPro" id="IPR032675">
    <property type="entry name" value="LRR_dom_sf"/>
</dbReference>
<dbReference type="Proteomes" id="UP001215598">
    <property type="component" value="Unassembled WGS sequence"/>
</dbReference>
<dbReference type="AlphaFoldDB" id="A0AAD7MJ39"/>
<organism evidence="1 2">
    <name type="scientific">Mycena metata</name>
    <dbReference type="NCBI Taxonomy" id="1033252"/>
    <lineage>
        <taxon>Eukaryota</taxon>
        <taxon>Fungi</taxon>
        <taxon>Dikarya</taxon>
        <taxon>Basidiomycota</taxon>
        <taxon>Agaricomycotina</taxon>
        <taxon>Agaricomycetes</taxon>
        <taxon>Agaricomycetidae</taxon>
        <taxon>Agaricales</taxon>
        <taxon>Marasmiineae</taxon>
        <taxon>Mycenaceae</taxon>
        <taxon>Mycena</taxon>
    </lineage>
</organism>
<dbReference type="SUPFAM" id="SSF52047">
    <property type="entry name" value="RNI-like"/>
    <property type="match status" value="1"/>
</dbReference>
<dbReference type="EMBL" id="JARKIB010000263">
    <property type="protein sequence ID" value="KAJ7718662.1"/>
    <property type="molecule type" value="Genomic_DNA"/>
</dbReference>
<gene>
    <name evidence="1" type="ORF">B0H16DRAFT_1608910</name>
</gene>
<dbReference type="Gene3D" id="3.80.10.10">
    <property type="entry name" value="Ribonuclease Inhibitor"/>
    <property type="match status" value="1"/>
</dbReference>
<proteinExistence type="predicted"/>
<evidence type="ECO:0008006" key="3">
    <source>
        <dbReference type="Google" id="ProtNLM"/>
    </source>
</evidence>
<evidence type="ECO:0000313" key="1">
    <source>
        <dbReference type="EMBL" id="KAJ7718662.1"/>
    </source>
</evidence>
<keyword evidence="2" id="KW-1185">Reference proteome</keyword>
<reference evidence="1" key="1">
    <citation type="submission" date="2023-03" db="EMBL/GenBank/DDBJ databases">
        <title>Massive genome expansion in bonnet fungi (Mycena s.s.) driven by repeated elements and novel gene families across ecological guilds.</title>
        <authorList>
            <consortium name="Lawrence Berkeley National Laboratory"/>
            <person name="Harder C.B."/>
            <person name="Miyauchi S."/>
            <person name="Viragh M."/>
            <person name="Kuo A."/>
            <person name="Thoen E."/>
            <person name="Andreopoulos B."/>
            <person name="Lu D."/>
            <person name="Skrede I."/>
            <person name="Drula E."/>
            <person name="Henrissat B."/>
            <person name="Morin E."/>
            <person name="Kohler A."/>
            <person name="Barry K."/>
            <person name="LaButti K."/>
            <person name="Morin E."/>
            <person name="Salamov A."/>
            <person name="Lipzen A."/>
            <person name="Mereny Z."/>
            <person name="Hegedus B."/>
            <person name="Baldrian P."/>
            <person name="Stursova M."/>
            <person name="Weitz H."/>
            <person name="Taylor A."/>
            <person name="Grigoriev I.V."/>
            <person name="Nagy L.G."/>
            <person name="Martin F."/>
            <person name="Kauserud H."/>
        </authorList>
    </citation>
    <scope>NUCLEOTIDE SEQUENCE</scope>
    <source>
        <strain evidence="1">CBHHK182m</strain>
    </source>
</reference>
<name>A0AAD7MJ39_9AGAR</name>
<protein>
    <recommendedName>
        <fullName evidence="3">F-box domain-containing protein</fullName>
    </recommendedName>
</protein>
<evidence type="ECO:0000313" key="2">
    <source>
        <dbReference type="Proteomes" id="UP001215598"/>
    </source>
</evidence>
<sequence>MHRCLRVRELVELIFSNCRANPFLGPDKKVLARLGRTCKIFYNPALMNLLWRELDSLVPVLRCMPPDLFKVSPGAGGLSTVTLRRPIVISDWKRLLIYIPRVKTFTFSSFRLSLSAIFPALAQCLQRNSFFPRLTTLHWSTDKDTDFPYIRLFLAPTITSLRVMGMPPGQAPALFTALSRCTLKKVEIRLDDRDDASQNDADTLEGMDDSFIRAWSTFVCQLRAVERLQMLLPDAASFEHLGRLTTLRDLSLDELPARVLPRAVGRPSLFTNLTQLRLAELDFQPVITFLETCTDAAFESISFSFTKCPQDEPTGRICVALSHLRRSHATLRRLELSYTDNRERKRDRPLLVIRGHRIQPLFSFRNLTKLEILSPYGFDLSDTICDQMAHAWSHIKVLKLTEYFCPAKQPATVASLLSFAQNCPGLTQLHLTFDARVVPPPQQDINIEQVSQTALEHLYAGFSLTHPFDPHPLSTFLGTTFPKLTYISTAQNDYYKYRFAAEDVEVTDWFAWRKVEELLPGRMEMQRRCREAAESCAPRVEGARGE</sequence>
<accession>A0AAD7MJ39</accession>
<comment type="caution">
    <text evidence="1">The sequence shown here is derived from an EMBL/GenBank/DDBJ whole genome shotgun (WGS) entry which is preliminary data.</text>
</comment>